<evidence type="ECO:0000313" key="3">
    <source>
        <dbReference type="Proteomes" id="UP001159363"/>
    </source>
</evidence>
<evidence type="ECO:0000256" key="1">
    <source>
        <dbReference type="SAM" id="MobiDB-lite"/>
    </source>
</evidence>
<dbReference type="InterPro" id="IPR017850">
    <property type="entry name" value="Alkaline_phosphatase_core_sf"/>
</dbReference>
<dbReference type="PANTHER" id="PTHR10151">
    <property type="entry name" value="ECTONUCLEOTIDE PYROPHOSPHATASE/PHOSPHODIESTERASE"/>
    <property type="match status" value="1"/>
</dbReference>
<dbReference type="Proteomes" id="UP001159363">
    <property type="component" value="Chromosome 10"/>
</dbReference>
<accession>A0ABQ9GL88</accession>
<feature type="region of interest" description="Disordered" evidence="1">
    <location>
        <begin position="486"/>
        <end position="505"/>
    </location>
</feature>
<dbReference type="Gene3D" id="3.40.720.10">
    <property type="entry name" value="Alkaline Phosphatase, subunit A"/>
    <property type="match status" value="1"/>
</dbReference>
<organism evidence="2 3">
    <name type="scientific">Dryococelus australis</name>
    <dbReference type="NCBI Taxonomy" id="614101"/>
    <lineage>
        <taxon>Eukaryota</taxon>
        <taxon>Metazoa</taxon>
        <taxon>Ecdysozoa</taxon>
        <taxon>Arthropoda</taxon>
        <taxon>Hexapoda</taxon>
        <taxon>Insecta</taxon>
        <taxon>Pterygota</taxon>
        <taxon>Neoptera</taxon>
        <taxon>Polyneoptera</taxon>
        <taxon>Phasmatodea</taxon>
        <taxon>Verophasmatodea</taxon>
        <taxon>Anareolatae</taxon>
        <taxon>Phasmatidae</taxon>
        <taxon>Eurycanthinae</taxon>
        <taxon>Dryococelus</taxon>
    </lineage>
</organism>
<protein>
    <submittedName>
        <fullName evidence="2">Uncharacterized protein</fullName>
    </submittedName>
</protein>
<gene>
    <name evidence="2" type="ORF">PR048_026409</name>
</gene>
<keyword evidence="3" id="KW-1185">Reference proteome</keyword>
<dbReference type="SUPFAM" id="SSF53649">
    <property type="entry name" value="Alkaline phosphatase-like"/>
    <property type="match status" value="1"/>
</dbReference>
<sequence>MAGAYGSFTSVSCFSNSSELILTYGADTMCRCGGIIDDDAVEVRSHWSSQCAAGQSPNQTSCDDHDVVHLSPPGGQITMMLALTCGEGYTDKELSSYIVLTCAVEITNSPSDAISGERLSETVISNVQAALSIHKQPCSYWPRQEVRHPRAALPRAVWTCFVLAHCHTRGSIGLSCQLSILCRAKRRLSLAASRTLDVCLHNCALRGMPVVKMCAHQRFAYESFQFMVEKDDPGDTQETIQIQDTQQLIHLTRLPGLPMAREAAAMICYMPEAVAFEASTQRQSRKAACPVDRTPHARSNAPPVTNRTHLRTNIKGTLHTFCPPLTCPHATERGGWCQTKDKAHSLSQPRLLGLPSTRHPPAAEQIILSMAGSSGDELGPQEVALSCSSTRTGPPATAGKMAPVASIAPSLYTPFLTSHRIPRNLFDITTAQLAEVALPCLLWQPRNPCRGQPQQHYCSLKIMSNEIRDEVVQRGCHHRNLLPRKEERSMRDTSGPSGWRRWPSGAVGAEELGPSGRLWFSEAAKDTADLWWTSMTEKGEGEASLSSQGVGNSILEGVIFLSPGMEVLIYLISLVGSCGSCAAPVECMLPSSGTLWNWHELPGRCQWFMPECKGRRNGRFPEKHLLTSCIIQHDSHLRKSRSGSSGYRTQITWVEGNLCMHEDYLPSIHPCSPFSKATASIPPSPPNPPPHLSISDHHKYVKLVCYKLTEPSKTPTCSEQGNAARFPEHMKEDTVPLSPLFYGIGSASCPSPLYVCSQCADPSLSLVVVVATAFCSAAITHHFAASTYLAFMTAQGSTLQAVYLESQRGFNRPSGLIQKGLRISSLAERGEGNDQNILESIANEKAGDGRHSGTMMWPGSDYEYQNTRPTFQMNFSVSVPWEQRVDTVIDWFLDPVTPANLAMLYIEEPDASAHIFGPESSQVLKQVLVRLFASHQGEPGSIPSEVAPGFSHVGIVPDDIPGQQVFLGISHFPPPLHSGTASYSPCFTIIGS</sequence>
<feature type="region of interest" description="Disordered" evidence="1">
    <location>
        <begin position="287"/>
        <end position="307"/>
    </location>
</feature>
<proteinExistence type="predicted"/>
<dbReference type="Pfam" id="PF01663">
    <property type="entry name" value="Phosphodiest"/>
    <property type="match status" value="1"/>
</dbReference>
<dbReference type="EMBL" id="JARBHB010000011">
    <property type="protein sequence ID" value="KAJ8872793.1"/>
    <property type="molecule type" value="Genomic_DNA"/>
</dbReference>
<dbReference type="PANTHER" id="PTHR10151:SF120">
    <property type="entry name" value="BIS(5'-ADENOSYL)-TRIPHOSPHATASE"/>
    <property type="match status" value="1"/>
</dbReference>
<evidence type="ECO:0000313" key="2">
    <source>
        <dbReference type="EMBL" id="KAJ8872793.1"/>
    </source>
</evidence>
<dbReference type="InterPro" id="IPR002591">
    <property type="entry name" value="Phosphodiest/P_Trfase"/>
</dbReference>
<reference evidence="2 3" key="1">
    <citation type="submission" date="2023-02" db="EMBL/GenBank/DDBJ databases">
        <title>LHISI_Scaffold_Assembly.</title>
        <authorList>
            <person name="Stuart O.P."/>
            <person name="Cleave R."/>
            <person name="Magrath M.J.L."/>
            <person name="Mikheyev A.S."/>
        </authorList>
    </citation>
    <scope>NUCLEOTIDE SEQUENCE [LARGE SCALE GENOMIC DNA]</scope>
    <source>
        <strain evidence="2">Daus_M_001</strain>
        <tissue evidence="2">Leg muscle</tissue>
    </source>
</reference>
<comment type="caution">
    <text evidence="2">The sequence shown here is derived from an EMBL/GenBank/DDBJ whole genome shotgun (WGS) entry which is preliminary data.</text>
</comment>
<name>A0ABQ9GL88_9NEOP</name>